<dbReference type="PANTHER" id="PTHR36307">
    <property type="entry name" value="FLAGELLA BASAL BODY P-RING FORMATION PROTEIN FLGA"/>
    <property type="match status" value="1"/>
</dbReference>
<dbReference type="Pfam" id="PF13144">
    <property type="entry name" value="ChapFlgA"/>
    <property type="match status" value="1"/>
</dbReference>
<dbReference type="EMBL" id="CABPSJ010000008">
    <property type="protein sequence ID" value="VVE50389.1"/>
    <property type="molecule type" value="Genomic_DNA"/>
</dbReference>
<evidence type="ECO:0000313" key="2">
    <source>
        <dbReference type="EMBL" id="VVE50389.1"/>
    </source>
</evidence>
<name>A0A5E4YNJ5_9BURK</name>
<feature type="domain" description="Flagella basal body P-ring formation protein FlgA SAF" evidence="1">
    <location>
        <begin position="206"/>
        <end position="330"/>
    </location>
</feature>
<dbReference type="PANTHER" id="PTHR36307:SF1">
    <property type="entry name" value="FLAGELLA BASAL BODY P-RING FORMATION PROTEIN FLGA"/>
    <property type="match status" value="1"/>
</dbReference>
<dbReference type="Gene3D" id="2.30.30.760">
    <property type="match status" value="1"/>
</dbReference>
<organism evidence="2 3">
    <name type="scientific">Pandoraea communis</name>
    <dbReference type="NCBI Taxonomy" id="2508297"/>
    <lineage>
        <taxon>Bacteria</taxon>
        <taxon>Pseudomonadati</taxon>
        <taxon>Pseudomonadota</taxon>
        <taxon>Betaproteobacteria</taxon>
        <taxon>Burkholderiales</taxon>
        <taxon>Burkholderiaceae</taxon>
        <taxon>Pandoraea</taxon>
    </lineage>
</organism>
<accession>A0A5E4YNJ5</accession>
<reference evidence="2 3" key="1">
    <citation type="submission" date="2019-08" db="EMBL/GenBank/DDBJ databases">
        <authorList>
            <person name="Peeters C."/>
        </authorList>
    </citation>
    <scope>NUCLEOTIDE SEQUENCE [LARGE SCALE GENOMIC DNA]</scope>
    <source>
        <strain evidence="2 3">LMG 31110</strain>
    </source>
</reference>
<evidence type="ECO:0000259" key="1">
    <source>
        <dbReference type="Pfam" id="PF13144"/>
    </source>
</evidence>
<sequence>MSVGVWLRRSLASIALCSVCVGHTQALKSADAEVRLMGQASVTRPTVKLADVAEISSDDVALQERLASIDLGPAPPVGSPARLTREALERWVNAQVGRASRVQWRGAIAVQVDTRTQALAWERLDALARRSLQDRLAGEVSDLRLTPVDRGVAVDLPPGTIDLVARDLPPGMMSAVATVWIDIRVDGQPGKTVPVNFRVEGKRRVWVALSDQSPGIAVFPAAFEMRDMPLDAVRRTPMSLDGMAQASLAATRLRRVVRAGQVLSADDVESVPDVIRGGTAMLTVTWGAVVVESPVEVLQDGRQGELIRVRPRTSSEAVLARVVGRGMLEISR</sequence>
<dbReference type="InterPro" id="IPR017585">
    <property type="entry name" value="SAF_FlgA"/>
</dbReference>
<evidence type="ECO:0000313" key="3">
    <source>
        <dbReference type="Proteomes" id="UP000337189"/>
    </source>
</evidence>
<proteinExistence type="predicted"/>
<dbReference type="NCBIfam" id="TIGR03170">
    <property type="entry name" value="flgA_cterm"/>
    <property type="match status" value="1"/>
</dbReference>
<dbReference type="Proteomes" id="UP000337189">
    <property type="component" value="Unassembled WGS sequence"/>
</dbReference>
<dbReference type="GO" id="GO:0044780">
    <property type="term" value="P:bacterial-type flagellum assembly"/>
    <property type="evidence" value="ECO:0007669"/>
    <property type="project" value="InterPro"/>
</dbReference>
<dbReference type="InterPro" id="IPR039246">
    <property type="entry name" value="Flagellar_FlgA"/>
</dbReference>
<protein>
    <recommendedName>
        <fullName evidence="1">Flagella basal body P-ring formation protein FlgA SAF domain-containing protein</fullName>
    </recommendedName>
</protein>
<dbReference type="AlphaFoldDB" id="A0A5E4YNJ5"/>
<gene>
    <name evidence="2" type="ORF">PCO31110_04710</name>
</gene>
<dbReference type="OrthoDB" id="9131626at2"/>